<accession>A0ABQ8TV18</accession>
<organism evidence="2 3">
    <name type="scientific">Periplaneta americana</name>
    <name type="common">American cockroach</name>
    <name type="synonym">Blatta americana</name>
    <dbReference type="NCBI Taxonomy" id="6978"/>
    <lineage>
        <taxon>Eukaryota</taxon>
        <taxon>Metazoa</taxon>
        <taxon>Ecdysozoa</taxon>
        <taxon>Arthropoda</taxon>
        <taxon>Hexapoda</taxon>
        <taxon>Insecta</taxon>
        <taxon>Pterygota</taxon>
        <taxon>Neoptera</taxon>
        <taxon>Polyneoptera</taxon>
        <taxon>Dictyoptera</taxon>
        <taxon>Blattodea</taxon>
        <taxon>Blattoidea</taxon>
        <taxon>Blattidae</taxon>
        <taxon>Blattinae</taxon>
        <taxon>Periplaneta</taxon>
    </lineage>
</organism>
<keyword evidence="3" id="KW-1185">Reference proteome</keyword>
<dbReference type="EMBL" id="JAJSOF020000003">
    <property type="protein sequence ID" value="KAJ4449130.1"/>
    <property type="molecule type" value="Genomic_DNA"/>
</dbReference>
<evidence type="ECO:0000313" key="3">
    <source>
        <dbReference type="Proteomes" id="UP001148838"/>
    </source>
</evidence>
<reference evidence="2 3" key="1">
    <citation type="journal article" date="2022" name="Allergy">
        <title>Genome assembly and annotation of Periplaneta americana reveal a comprehensive cockroach allergen profile.</title>
        <authorList>
            <person name="Wang L."/>
            <person name="Xiong Q."/>
            <person name="Saelim N."/>
            <person name="Wang L."/>
            <person name="Nong W."/>
            <person name="Wan A.T."/>
            <person name="Shi M."/>
            <person name="Liu X."/>
            <person name="Cao Q."/>
            <person name="Hui J.H.L."/>
            <person name="Sookrung N."/>
            <person name="Leung T.F."/>
            <person name="Tungtrongchitr A."/>
            <person name="Tsui S.K.W."/>
        </authorList>
    </citation>
    <scope>NUCLEOTIDE SEQUENCE [LARGE SCALE GENOMIC DNA]</scope>
    <source>
        <strain evidence="2">PWHHKU_190912</strain>
    </source>
</reference>
<protein>
    <recommendedName>
        <fullName evidence="4">HAT C-terminal dimerisation domain-containing protein</fullName>
    </recommendedName>
</protein>
<name>A0ABQ8TV18_PERAM</name>
<gene>
    <name evidence="2" type="ORF">ANN_00525</name>
</gene>
<feature type="region of interest" description="Disordered" evidence="1">
    <location>
        <begin position="71"/>
        <end position="95"/>
    </location>
</feature>
<sequence length="294" mass="32938">MFAQQKCAKQSQKVDHEKQTKAEMLVALKRLIKTSPRTIFTNVWDRCPPSIVMHLGSCDRDGNHWVPGQGFRKAGSVPPTRSTKPTPVSVTSHSHRTPQKIDDEFLLNLVIPPLVAITAATCQACSPLVCVGYPLNASPFLLQYGSQLDNGSWPHFPKPQSPVQFVSKSLADFDRTISSLTSVPRNVGDKVNEKTANILSKNPGYYQLTEIQDILRRKTLQKPKKKVSIEQLTAFVQAPLTSCDVERSFSRYKAMLRDNRRRMTTENIRHCLVMNCNSINGTLSNEANTSKLMD</sequence>
<feature type="compositionally biased region" description="Polar residues" evidence="1">
    <location>
        <begin position="79"/>
        <end position="92"/>
    </location>
</feature>
<proteinExistence type="predicted"/>
<dbReference type="Proteomes" id="UP001148838">
    <property type="component" value="Unassembled WGS sequence"/>
</dbReference>
<evidence type="ECO:0000313" key="2">
    <source>
        <dbReference type="EMBL" id="KAJ4449130.1"/>
    </source>
</evidence>
<evidence type="ECO:0008006" key="4">
    <source>
        <dbReference type="Google" id="ProtNLM"/>
    </source>
</evidence>
<comment type="caution">
    <text evidence="2">The sequence shown here is derived from an EMBL/GenBank/DDBJ whole genome shotgun (WGS) entry which is preliminary data.</text>
</comment>
<evidence type="ECO:0000256" key="1">
    <source>
        <dbReference type="SAM" id="MobiDB-lite"/>
    </source>
</evidence>